<feature type="domain" description="YjeF C-terminal" evidence="8">
    <location>
        <begin position="9"/>
        <end position="278"/>
    </location>
</feature>
<dbReference type="EMBL" id="OZ034688">
    <property type="protein sequence ID" value="CAL1329423.1"/>
    <property type="molecule type" value="Genomic_DNA"/>
</dbReference>
<sequence>MKRIDLNSINKYYHFLKKLRLEDSHKGMFGTLGLIGGSYGMIGAIILAGCSALKIGCGKVIIGFNQLKCAVSLIESMPELILRTVNEIINDISLTNLVVGPGLGINPVSSILIKMIVLDKKKYILLDADALNILSITSDIKLHENCIITPHPKEAACLLHTNVKKIQFNRKKSILMLSKQYCCWVVLKGYHTLISSPDGDLWCNYSGNNGLSTAGTGDVLSGIIGGLLAQKIPIQEAICGGVWIHGAAADRAVLEGIGPIGLTAHEIIDYARIIRNKLAKNYFFKKLNKKVIR</sequence>
<evidence type="ECO:0000313" key="9">
    <source>
        <dbReference type="EMBL" id="CAL1329423.1"/>
    </source>
</evidence>
<dbReference type="CDD" id="cd01171">
    <property type="entry name" value="YXKO-related"/>
    <property type="match status" value="1"/>
</dbReference>
<accession>A0ABM9NPL1</accession>
<evidence type="ECO:0000259" key="8">
    <source>
        <dbReference type="PROSITE" id="PS51383"/>
    </source>
</evidence>
<organism evidence="9 10">
    <name type="scientific">Candidatus Providencia siddallii</name>
    <dbReference type="NCBI Taxonomy" id="1715285"/>
    <lineage>
        <taxon>Bacteria</taxon>
        <taxon>Pseudomonadati</taxon>
        <taxon>Pseudomonadota</taxon>
        <taxon>Gammaproteobacteria</taxon>
        <taxon>Enterobacterales</taxon>
        <taxon>Morganellaceae</taxon>
        <taxon>Providencia</taxon>
    </lineage>
</organism>
<keyword evidence="10" id="KW-1185">Reference proteome</keyword>
<name>A0ABM9NPL1_9GAMM</name>
<keyword evidence="5 6" id="KW-0456">Lyase</keyword>
<keyword evidence="7" id="KW-0812">Transmembrane</keyword>
<dbReference type="PROSITE" id="PS51383">
    <property type="entry name" value="YJEF_C_3"/>
    <property type="match status" value="1"/>
</dbReference>
<feature type="transmembrane region" description="Helical" evidence="7">
    <location>
        <begin position="27"/>
        <end position="49"/>
    </location>
</feature>
<feature type="binding site" evidence="6">
    <location>
        <position position="44"/>
    </location>
    <ligand>
        <name>(6S)-NADPHX</name>
        <dbReference type="ChEBI" id="CHEBI:64076"/>
    </ligand>
</feature>
<comment type="function">
    <text evidence="6">Catalyzes the dehydration of the S-form of NAD(P)HX at the expense of ADP, which is converted to AMP. Together with NAD(P)HX epimerase, which catalyzes the epimerization of the S- and R-forms, the enzyme allows the repair of both epimers of NAD(P)HX, a damaged form of NAD(P)H that is a result of enzymatic or heat-dependent hydration.</text>
</comment>
<protein>
    <recommendedName>
        <fullName evidence="6">ADP-dependent (S)-NAD(P)H-hydrate dehydratase</fullName>
        <ecNumber evidence="6">4.2.1.136</ecNumber>
    </recommendedName>
    <alternativeName>
        <fullName evidence="6">ADP-dependent NAD(P)HX dehydratase</fullName>
    </alternativeName>
</protein>
<keyword evidence="4 6" id="KW-0520">NAD</keyword>
<comment type="catalytic activity">
    <reaction evidence="6">
        <text>(6S)-NADHX + ADP = AMP + phosphate + NADH + H(+)</text>
        <dbReference type="Rhea" id="RHEA:32223"/>
        <dbReference type="ChEBI" id="CHEBI:15378"/>
        <dbReference type="ChEBI" id="CHEBI:43474"/>
        <dbReference type="ChEBI" id="CHEBI:57945"/>
        <dbReference type="ChEBI" id="CHEBI:64074"/>
        <dbReference type="ChEBI" id="CHEBI:456215"/>
        <dbReference type="ChEBI" id="CHEBI:456216"/>
        <dbReference type="EC" id="4.2.1.136"/>
    </reaction>
</comment>
<evidence type="ECO:0000256" key="1">
    <source>
        <dbReference type="ARBA" id="ARBA00022741"/>
    </source>
</evidence>
<evidence type="ECO:0000256" key="7">
    <source>
        <dbReference type="SAM" id="Phobius"/>
    </source>
</evidence>
<dbReference type="InterPro" id="IPR000631">
    <property type="entry name" value="CARKD"/>
</dbReference>
<dbReference type="InterPro" id="IPR017953">
    <property type="entry name" value="Carbohydrate_kinase_pred_CS"/>
</dbReference>
<feature type="binding site" evidence="6">
    <location>
        <position position="218"/>
    </location>
    <ligand>
        <name>(6S)-NADPHX</name>
        <dbReference type="ChEBI" id="CHEBI:64076"/>
    </ligand>
</feature>
<dbReference type="Pfam" id="PF01256">
    <property type="entry name" value="Carb_kinase"/>
    <property type="match status" value="1"/>
</dbReference>
<keyword evidence="7" id="KW-0472">Membrane</keyword>
<comment type="subunit">
    <text evidence="6">Homotetramer.</text>
</comment>
<gene>
    <name evidence="9" type="primary">nnr</name>
    <name evidence="6" type="synonym">nnrD</name>
    <name evidence="9" type="ORF">PRHACTZTBTEA_507</name>
</gene>
<dbReference type="RefSeq" id="WP_341764886.1">
    <property type="nucleotide sequence ID" value="NZ_OZ034688.1"/>
</dbReference>
<evidence type="ECO:0000256" key="2">
    <source>
        <dbReference type="ARBA" id="ARBA00022840"/>
    </source>
</evidence>
<dbReference type="Proteomes" id="UP001497533">
    <property type="component" value="Chromosome"/>
</dbReference>
<evidence type="ECO:0000256" key="6">
    <source>
        <dbReference type="HAMAP-Rule" id="MF_01965"/>
    </source>
</evidence>
<dbReference type="PANTHER" id="PTHR12592">
    <property type="entry name" value="ATP-DEPENDENT (S)-NAD(P)H-HYDRATE DEHYDRATASE FAMILY MEMBER"/>
    <property type="match status" value="1"/>
</dbReference>
<dbReference type="Gene3D" id="3.40.1190.20">
    <property type="match status" value="1"/>
</dbReference>
<dbReference type="SUPFAM" id="SSF53613">
    <property type="entry name" value="Ribokinase-like"/>
    <property type="match status" value="1"/>
</dbReference>
<comment type="catalytic activity">
    <reaction evidence="6">
        <text>(6S)-NADPHX + ADP = AMP + phosphate + NADPH + H(+)</text>
        <dbReference type="Rhea" id="RHEA:32235"/>
        <dbReference type="ChEBI" id="CHEBI:15378"/>
        <dbReference type="ChEBI" id="CHEBI:43474"/>
        <dbReference type="ChEBI" id="CHEBI:57783"/>
        <dbReference type="ChEBI" id="CHEBI:64076"/>
        <dbReference type="ChEBI" id="CHEBI:456215"/>
        <dbReference type="ChEBI" id="CHEBI:456216"/>
        <dbReference type="EC" id="4.2.1.136"/>
    </reaction>
</comment>
<keyword evidence="1 6" id="KW-0547">Nucleotide-binding</keyword>
<keyword evidence="7" id="KW-1133">Transmembrane helix</keyword>
<evidence type="ECO:0000256" key="3">
    <source>
        <dbReference type="ARBA" id="ARBA00022857"/>
    </source>
</evidence>
<dbReference type="PANTHER" id="PTHR12592:SF0">
    <property type="entry name" value="ATP-DEPENDENT (S)-NAD(P)H-HYDRATE DEHYDRATASE"/>
    <property type="match status" value="1"/>
</dbReference>
<keyword evidence="2 6" id="KW-0067">ATP-binding</keyword>
<dbReference type="InterPro" id="IPR029056">
    <property type="entry name" value="Ribokinase-like"/>
</dbReference>
<dbReference type="GO" id="GO:0052855">
    <property type="term" value="F:ADP-dependent NAD(P)H-hydrate dehydratase activity"/>
    <property type="evidence" value="ECO:0007669"/>
    <property type="project" value="UniProtKB-EC"/>
</dbReference>
<evidence type="ECO:0000313" key="10">
    <source>
        <dbReference type="Proteomes" id="UP001497533"/>
    </source>
</evidence>
<dbReference type="NCBIfam" id="TIGR00196">
    <property type="entry name" value="yjeF_cterm"/>
    <property type="match status" value="1"/>
</dbReference>
<feature type="binding site" evidence="6">
    <location>
        <begin position="188"/>
        <end position="192"/>
    </location>
    <ligand>
        <name>AMP</name>
        <dbReference type="ChEBI" id="CHEBI:456215"/>
    </ligand>
</feature>
<feature type="binding site" evidence="6">
    <location>
        <position position="151"/>
    </location>
    <ligand>
        <name>(6S)-NADPHX</name>
        <dbReference type="ChEBI" id="CHEBI:64076"/>
    </ligand>
</feature>
<evidence type="ECO:0000256" key="4">
    <source>
        <dbReference type="ARBA" id="ARBA00023027"/>
    </source>
</evidence>
<proteinExistence type="inferred from homology"/>
<keyword evidence="3 6" id="KW-0521">NADP</keyword>
<dbReference type="HAMAP" id="MF_01965">
    <property type="entry name" value="NADHX_dehydratase"/>
    <property type="match status" value="1"/>
</dbReference>
<reference evidence="9" key="1">
    <citation type="submission" date="2024-04" db="EMBL/GenBank/DDBJ databases">
        <authorList>
            <person name="Manzano-Marin A."/>
            <person name="Manzano-Marin A."/>
            <person name="Alejandro Manzano Marin A."/>
        </authorList>
    </citation>
    <scope>NUCLEOTIDE SEQUENCE [LARGE SCALE GENOMIC DNA]</scope>
    <source>
        <strain evidence="9">TABTEA</strain>
    </source>
</reference>
<feature type="binding site" evidence="6">
    <location>
        <position position="102"/>
    </location>
    <ligand>
        <name>(6S)-NADPHX</name>
        <dbReference type="ChEBI" id="CHEBI:64076"/>
    </ligand>
</feature>
<dbReference type="EC" id="4.2.1.136" evidence="6"/>
<feature type="binding site" evidence="6">
    <location>
        <position position="217"/>
    </location>
    <ligand>
        <name>AMP</name>
        <dbReference type="ChEBI" id="CHEBI:456215"/>
    </ligand>
</feature>
<comment type="cofactor">
    <cofactor evidence="6">
        <name>Mg(2+)</name>
        <dbReference type="ChEBI" id="CHEBI:18420"/>
    </cofactor>
</comment>
<comment type="similarity">
    <text evidence="6">Belongs to the NnrD/CARKD family.</text>
</comment>
<evidence type="ECO:0000256" key="5">
    <source>
        <dbReference type="ARBA" id="ARBA00023239"/>
    </source>
</evidence>
<dbReference type="PROSITE" id="PS01050">
    <property type="entry name" value="YJEF_C_2"/>
    <property type="match status" value="1"/>
</dbReference>